<dbReference type="AlphaFoldDB" id="A0A2G6JRI5"/>
<dbReference type="InterPro" id="IPR050492">
    <property type="entry name" value="Bact_metal-bind_prot9"/>
</dbReference>
<keyword evidence="3 6" id="KW-0813">Transport</keyword>
<dbReference type="GO" id="GO:0006829">
    <property type="term" value="P:zinc ion transport"/>
    <property type="evidence" value="ECO:0007669"/>
    <property type="project" value="UniProtKB-KW"/>
</dbReference>
<dbReference type="GO" id="GO:0046872">
    <property type="term" value="F:metal ion binding"/>
    <property type="evidence" value="ECO:0007669"/>
    <property type="project" value="InterPro"/>
</dbReference>
<keyword evidence="5" id="KW-0406">Ion transport</keyword>
<dbReference type="Gene3D" id="3.40.50.1980">
    <property type="entry name" value="Nitrogenase molybdenum iron protein domain"/>
    <property type="match status" value="2"/>
</dbReference>
<dbReference type="Pfam" id="PF01297">
    <property type="entry name" value="ZnuA"/>
    <property type="match status" value="1"/>
</dbReference>
<evidence type="ECO:0000256" key="1">
    <source>
        <dbReference type="ARBA" id="ARBA00011028"/>
    </source>
</evidence>
<dbReference type="GO" id="GO:0007155">
    <property type="term" value="P:cell adhesion"/>
    <property type="evidence" value="ECO:0007669"/>
    <property type="project" value="InterPro"/>
</dbReference>
<accession>A0A2G6JRI5</accession>
<keyword evidence="5" id="KW-0862">Zinc</keyword>
<keyword evidence="4 7" id="KW-0732">Signal</keyword>
<feature type="signal peptide" evidence="7">
    <location>
        <begin position="1"/>
        <end position="21"/>
    </location>
</feature>
<evidence type="ECO:0000256" key="3">
    <source>
        <dbReference type="ARBA" id="ARBA00022448"/>
    </source>
</evidence>
<evidence type="ECO:0000313" key="8">
    <source>
        <dbReference type="EMBL" id="PIE25139.1"/>
    </source>
</evidence>
<dbReference type="InterPro" id="IPR006128">
    <property type="entry name" value="Lipoprotein_PsaA-like"/>
</dbReference>
<evidence type="ECO:0000313" key="9">
    <source>
        <dbReference type="Proteomes" id="UP000243469"/>
    </source>
</evidence>
<dbReference type="PANTHER" id="PTHR42953">
    <property type="entry name" value="HIGH-AFFINITY ZINC UPTAKE SYSTEM PROTEIN ZNUA-RELATED"/>
    <property type="match status" value="1"/>
</dbReference>
<dbReference type="PANTHER" id="PTHR42953:SF3">
    <property type="entry name" value="HIGH-AFFINITY ZINC UPTAKE SYSTEM PROTEIN ZNUA"/>
    <property type="match status" value="1"/>
</dbReference>
<dbReference type="InterPro" id="IPR006129">
    <property type="entry name" value="AdhesinB"/>
</dbReference>
<evidence type="ECO:0000256" key="5">
    <source>
        <dbReference type="ARBA" id="ARBA00022906"/>
    </source>
</evidence>
<dbReference type="PRINTS" id="PR00690">
    <property type="entry name" value="ADHESNFAMILY"/>
</dbReference>
<dbReference type="PRINTS" id="PR00691">
    <property type="entry name" value="ADHESINB"/>
</dbReference>
<evidence type="ECO:0000256" key="4">
    <source>
        <dbReference type="ARBA" id="ARBA00022729"/>
    </source>
</evidence>
<evidence type="ECO:0000256" key="7">
    <source>
        <dbReference type="SAM" id="SignalP"/>
    </source>
</evidence>
<dbReference type="InterPro" id="IPR006127">
    <property type="entry name" value="ZnuA-like"/>
</dbReference>
<name>A0A2G6JRI5_NEPCE</name>
<gene>
    <name evidence="8" type="ORF">CSA60_01205</name>
</gene>
<comment type="similarity">
    <text evidence="1 6">Belongs to the bacterial solute-binding protein 9 family.</text>
</comment>
<dbReference type="EMBL" id="PDSH01000012">
    <property type="protein sequence ID" value="PIE25139.1"/>
    <property type="molecule type" value="Genomic_DNA"/>
</dbReference>
<comment type="caution">
    <text evidence="8">The sequence shown here is derived from an EMBL/GenBank/DDBJ whole genome shotgun (WGS) entry which is preliminary data.</text>
</comment>
<keyword evidence="5" id="KW-0864">Zinc transport</keyword>
<evidence type="ECO:0000256" key="6">
    <source>
        <dbReference type="RuleBase" id="RU003512"/>
    </source>
</evidence>
<proteinExistence type="inferred from homology"/>
<dbReference type="Proteomes" id="UP000243469">
    <property type="component" value="Unassembled WGS sequence"/>
</dbReference>
<dbReference type="SUPFAM" id="SSF53807">
    <property type="entry name" value="Helical backbone' metal receptor"/>
    <property type="match status" value="1"/>
</dbReference>
<evidence type="ECO:0000256" key="2">
    <source>
        <dbReference type="ARBA" id="ARBA00015915"/>
    </source>
</evidence>
<reference evidence="8 9" key="1">
    <citation type="submission" date="2017-10" db="EMBL/GenBank/DDBJ databases">
        <title>Novel microbial diversity and functional potential in the marine mammal oral microbiome.</title>
        <authorList>
            <person name="Dudek N.K."/>
            <person name="Sun C.L."/>
            <person name="Burstein D."/>
            <person name="Kantor R.S."/>
            <person name="Aliaga Goltsman D.S."/>
            <person name="Bik E.M."/>
            <person name="Thomas B.C."/>
            <person name="Banfield J.F."/>
            <person name="Relman D.A."/>
        </authorList>
    </citation>
    <scope>NUCLEOTIDE SEQUENCE [LARGE SCALE GENOMIC DNA]</scope>
    <source>
        <strain evidence="8">DOLJORAL78_47_21</strain>
    </source>
</reference>
<organism evidence="8 9">
    <name type="scientific">Neptuniibacter caesariensis</name>
    <dbReference type="NCBI Taxonomy" id="207954"/>
    <lineage>
        <taxon>Bacteria</taxon>
        <taxon>Pseudomonadati</taxon>
        <taxon>Pseudomonadota</taxon>
        <taxon>Gammaproteobacteria</taxon>
        <taxon>Oceanospirillales</taxon>
        <taxon>Oceanospirillaceae</taxon>
        <taxon>Neptuniibacter</taxon>
    </lineage>
</organism>
<sequence length="297" mass="32832">MCNMKKLFAVLFLLAVTTANAADKIKVVASVKPLQLVSQAIIADLGQVDVLIPPGGSPHHYSLRPSDVKRLYSADLVIWVGPSLEQFLSKVLNKTDAVKLQLLASDSAAMGYDDSHAHDGHQHHHHPGAQDPHIWMSPQLMLAAAEKLANQLSVLYPQYKERLQENYEGFAAEVLRTDRSIQQTLLPYQNKGFVVFHDAFSLLVEHYGLKQDAYFTVDPARAPGAKRLHEIHELIAKEGVGCVFVEPQFEAAVVKALVADLPVRVGRLDPLAIETSEEQGYAGYLQDLATNIKRCLQ</sequence>
<protein>
    <recommendedName>
        <fullName evidence="2">High-affinity zinc uptake system protein ZnuA</fullName>
    </recommendedName>
</protein>
<feature type="chain" id="PRO_5013835407" description="High-affinity zinc uptake system protein ZnuA" evidence="7">
    <location>
        <begin position="22"/>
        <end position="297"/>
    </location>
</feature>